<name>A0A538SG28_UNCEI</name>
<dbReference type="Gene3D" id="2.60.40.4070">
    <property type="match status" value="1"/>
</dbReference>
<organism evidence="3 4">
    <name type="scientific">Eiseniibacteriota bacterium</name>
    <dbReference type="NCBI Taxonomy" id="2212470"/>
    <lineage>
        <taxon>Bacteria</taxon>
        <taxon>Candidatus Eiseniibacteriota</taxon>
    </lineage>
</organism>
<accession>A0A538SG28</accession>
<dbReference type="InterPro" id="IPR025965">
    <property type="entry name" value="FlgD/Vpr_Ig-like"/>
</dbReference>
<evidence type="ECO:0000259" key="2">
    <source>
        <dbReference type="Pfam" id="PF13860"/>
    </source>
</evidence>
<dbReference type="EMBL" id="VBOR01000036">
    <property type="protein sequence ID" value="TMQ50331.1"/>
    <property type="molecule type" value="Genomic_DNA"/>
</dbReference>
<proteinExistence type="predicted"/>
<comment type="caution">
    <text evidence="3">The sequence shown here is derived from an EMBL/GenBank/DDBJ whole genome shotgun (WGS) entry which is preliminary data.</text>
</comment>
<evidence type="ECO:0000313" key="3">
    <source>
        <dbReference type="EMBL" id="TMQ50331.1"/>
    </source>
</evidence>
<gene>
    <name evidence="3" type="ORF">E6K71_02780</name>
</gene>
<reference evidence="3 4" key="1">
    <citation type="journal article" date="2019" name="Nat. Microbiol.">
        <title>Mediterranean grassland soil C-N compound turnover is dependent on rainfall and depth, and is mediated by genomically divergent microorganisms.</title>
        <authorList>
            <person name="Diamond S."/>
            <person name="Andeer P.F."/>
            <person name="Li Z."/>
            <person name="Crits-Christoph A."/>
            <person name="Burstein D."/>
            <person name="Anantharaman K."/>
            <person name="Lane K.R."/>
            <person name="Thomas B.C."/>
            <person name="Pan C."/>
            <person name="Northen T.R."/>
            <person name="Banfield J.F."/>
        </authorList>
    </citation>
    <scope>NUCLEOTIDE SEQUENCE [LARGE SCALE GENOMIC DNA]</scope>
    <source>
        <strain evidence="3">WS_1</strain>
    </source>
</reference>
<evidence type="ECO:0000313" key="4">
    <source>
        <dbReference type="Proteomes" id="UP000316292"/>
    </source>
</evidence>
<evidence type="ECO:0000256" key="1">
    <source>
        <dbReference type="SAM" id="MobiDB-lite"/>
    </source>
</evidence>
<dbReference type="Pfam" id="PF13860">
    <property type="entry name" value="FlgD_ig"/>
    <property type="match status" value="1"/>
</dbReference>
<dbReference type="Proteomes" id="UP000316292">
    <property type="component" value="Unassembled WGS sequence"/>
</dbReference>
<protein>
    <recommendedName>
        <fullName evidence="2">FlgD/Vpr Ig-like domain-containing protein</fullName>
    </recommendedName>
</protein>
<dbReference type="AlphaFoldDB" id="A0A538SG28"/>
<feature type="domain" description="FlgD/Vpr Ig-like" evidence="2">
    <location>
        <begin position="52"/>
        <end position="99"/>
    </location>
</feature>
<feature type="compositionally biased region" description="Low complexity" evidence="1">
    <location>
        <begin position="12"/>
        <end position="21"/>
    </location>
</feature>
<feature type="region of interest" description="Disordered" evidence="1">
    <location>
        <begin position="12"/>
        <end position="32"/>
    </location>
</feature>
<sequence length="113" mass="12228">MLALLSLHGCGAAPSAPLRSAPRIREAPPPLSDSRPVAVIRFPVTKPGEIIIRIMDKEGRQVRDLSRGTTPGVNEISWDGMSDDGRRVGSGVYFVVVDFASGERFTTRVVLAR</sequence>